<gene>
    <name evidence="2" type="ORF">EDB81DRAFT_950220</name>
</gene>
<comment type="caution">
    <text evidence="2">The sequence shown here is derived from an EMBL/GenBank/DDBJ whole genome shotgun (WGS) entry which is preliminary data.</text>
</comment>
<dbReference type="Proteomes" id="UP000738349">
    <property type="component" value="Unassembled WGS sequence"/>
</dbReference>
<protein>
    <submittedName>
        <fullName evidence="2">Uncharacterized protein</fullName>
    </submittedName>
</protein>
<keyword evidence="3" id="KW-1185">Reference proteome</keyword>
<evidence type="ECO:0000256" key="1">
    <source>
        <dbReference type="SAM" id="MobiDB-lite"/>
    </source>
</evidence>
<reference evidence="2" key="1">
    <citation type="journal article" date="2021" name="Nat. Commun.">
        <title>Genetic determinants of endophytism in the Arabidopsis root mycobiome.</title>
        <authorList>
            <person name="Mesny F."/>
            <person name="Miyauchi S."/>
            <person name="Thiergart T."/>
            <person name="Pickel B."/>
            <person name="Atanasova L."/>
            <person name="Karlsson M."/>
            <person name="Huettel B."/>
            <person name="Barry K.W."/>
            <person name="Haridas S."/>
            <person name="Chen C."/>
            <person name="Bauer D."/>
            <person name="Andreopoulos W."/>
            <person name="Pangilinan J."/>
            <person name="LaButti K."/>
            <person name="Riley R."/>
            <person name="Lipzen A."/>
            <person name="Clum A."/>
            <person name="Drula E."/>
            <person name="Henrissat B."/>
            <person name="Kohler A."/>
            <person name="Grigoriev I.V."/>
            <person name="Martin F.M."/>
            <person name="Hacquard S."/>
        </authorList>
    </citation>
    <scope>NUCLEOTIDE SEQUENCE</scope>
    <source>
        <strain evidence="2">MPI-CAGE-AT-0147</strain>
    </source>
</reference>
<dbReference type="EMBL" id="JAGMUV010000016">
    <property type="protein sequence ID" value="KAH7132792.1"/>
    <property type="molecule type" value="Genomic_DNA"/>
</dbReference>
<sequence length="123" mass="13340">MASPSPAADWGHLGGLSPPDQVEYKGGVMGDDGNPDFRKRNPNFPTVTPEFRQDVIAPVIHPGTRTHDDIDPKVVELAKKGLRALIESTRAFHGLGTERPIITNIFGTAHAQWGNMLVLSATF</sequence>
<name>A0A9P9E908_9HYPO</name>
<dbReference type="AlphaFoldDB" id="A0A9P9E908"/>
<evidence type="ECO:0000313" key="3">
    <source>
        <dbReference type="Proteomes" id="UP000738349"/>
    </source>
</evidence>
<dbReference type="OrthoDB" id="5093129at2759"/>
<proteinExistence type="predicted"/>
<evidence type="ECO:0000313" key="2">
    <source>
        <dbReference type="EMBL" id="KAH7132792.1"/>
    </source>
</evidence>
<accession>A0A9P9E908</accession>
<organism evidence="2 3">
    <name type="scientific">Dactylonectria macrodidyma</name>
    <dbReference type="NCBI Taxonomy" id="307937"/>
    <lineage>
        <taxon>Eukaryota</taxon>
        <taxon>Fungi</taxon>
        <taxon>Dikarya</taxon>
        <taxon>Ascomycota</taxon>
        <taxon>Pezizomycotina</taxon>
        <taxon>Sordariomycetes</taxon>
        <taxon>Hypocreomycetidae</taxon>
        <taxon>Hypocreales</taxon>
        <taxon>Nectriaceae</taxon>
        <taxon>Dactylonectria</taxon>
    </lineage>
</organism>
<feature type="region of interest" description="Disordered" evidence="1">
    <location>
        <begin position="1"/>
        <end position="48"/>
    </location>
</feature>